<proteinExistence type="predicted"/>
<evidence type="ECO:0000313" key="1">
    <source>
        <dbReference type="EMBL" id="OYQ30681.1"/>
    </source>
</evidence>
<dbReference type="OrthoDB" id="7507446at2"/>
<accession>A0A255YN92</accession>
<dbReference type="RefSeq" id="WP_086115634.1">
    <property type="nucleotide sequence ID" value="NZ_NOXT01000100.1"/>
</dbReference>
<reference evidence="1 2" key="1">
    <citation type="submission" date="2017-07" db="EMBL/GenBank/DDBJ databases">
        <title>Sandarakinorhabdus cyanobacteriorum sp. nov., a novel bacterium isolated from cyanobacterial aggregates in a eutrophic lake.</title>
        <authorList>
            <person name="Cai H."/>
        </authorList>
    </citation>
    <scope>NUCLEOTIDE SEQUENCE [LARGE SCALE GENOMIC DNA]</scope>
    <source>
        <strain evidence="1 2">TH057</strain>
    </source>
</reference>
<evidence type="ECO:0000313" key="2">
    <source>
        <dbReference type="Proteomes" id="UP000216991"/>
    </source>
</evidence>
<protein>
    <submittedName>
        <fullName evidence="1">Uncharacterized protein</fullName>
    </submittedName>
</protein>
<dbReference type="Proteomes" id="UP000216991">
    <property type="component" value="Unassembled WGS sequence"/>
</dbReference>
<organism evidence="1 2">
    <name type="scientific">Sandarakinorhabdus cyanobacteriorum</name>
    <dbReference type="NCBI Taxonomy" id="1981098"/>
    <lineage>
        <taxon>Bacteria</taxon>
        <taxon>Pseudomonadati</taxon>
        <taxon>Pseudomonadota</taxon>
        <taxon>Alphaproteobacteria</taxon>
        <taxon>Sphingomonadales</taxon>
        <taxon>Sphingosinicellaceae</taxon>
        <taxon>Sandarakinorhabdus</taxon>
    </lineage>
</organism>
<gene>
    <name evidence="1" type="ORF">CHU93_06660</name>
</gene>
<dbReference type="AlphaFoldDB" id="A0A255YN92"/>
<sequence>MGLFTRDRFDTKCTIEIEHTFDNLHAHVELDGDIELGPGDQVKVHGAAVKLPFGERLTLRRDVTVWKATPFERLWTKLKAQLELTELYEITFSSEKP</sequence>
<comment type="caution">
    <text evidence="1">The sequence shown here is derived from an EMBL/GenBank/DDBJ whole genome shotgun (WGS) entry which is preliminary data.</text>
</comment>
<dbReference type="EMBL" id="NOXT01000100">
    <property type="protein sequence ID" value="OYQ30681.1"/>
    <property type="molecule type" value="Genomic_DNA"/>
</dbReference>
<keyword evidence="2" id="KW-1185">Reference proteome</keyword>
<name>A0A255YN92_9SPHN</name>